<dbReference type="GO" id="GO:0008725">
    <property type="term" value="F:DNA-3-methyladenine glycosylase activity"/>
    <property type="evidence" value="ECO:0007669"/>
    <property type="project" value="TreeGrafter"/>
</dbReference>
<dbReference type="RefSeq" id="WP_091542276.1">
    <property type="nucleotide sequence ID" value="NZ_FONY01000009.1"/>
</dbReference>
<sequence>MDIETQEKILLHLSKDRIMAKVIAQTDYMPYVKPMQTHLFTDLVGSIISQQLSVKVADTIYKRFLELFESRKPEPQQILDLEEQTLQKVGLSKQKVKYVKNLAEFAIQRHAELAQIEQYQDEEIIELLTQIKGVGRWTVEMILIFSLQRPDVFPIDDLGIYQSMIELYEVGEPNVKEKRKQLHEIAKVWQPYRTWACRYLWAWRDKKGKAKD</sequence>
<dbReference type="PANTHER" id="PTHR43003">
    <property type="entry name" value="DNA-3-METHYLADENINE GLYCOSYLASE"/>
    <property type="match status" value="1"/>
</dbReference>
<evidence type="ECO:0000256" key="4">
    <source>
        <dbReference type="ARBA" id="ARBA00022763"/>
    </source>
</evidence>
<dbReference type="SUPFAM" id="SSF48150">
    <property type="entry name" value="DNA-glycosylase"/>
    <property type="match status" value="1"/>
</dbReference>
<dbReference type="EMBL" id="FONY01000009">
    <property type="protein sequence ID" value="SFE89939.1"/>
    <property type="molecule type" value="Genomic_DNA"/>
</dbReference>
<proteinExistence type="inferred from homology"/>
<evidence type="ECO:0000313" key="7">
    <source>
        <dbReference type="EMBL" id="SFE89939.1"/>
    </source>
</evidence>
<evidence type="ECO:0000313" key="8">
    <source>
        <dbReference type="Proteomes" id="UP000199513"/>
    </source>
</evidence>
<dbReference type="Proteomes" id="UP000199513">
    <property type="component" value="Unassembled WGS sequence"/>
</dbReference>
<dbReference type="FunFam" id="1.10.340.30:FF:000004">
    <property type="entry name" value="DNA-3-methyladenine glycosylase II"/>
    <property type="match status" value="1"/>
</dbReference>
<gene>
    <name evidence="7" type="ORF">SAMN04488541_100989</name>
</gene>
<dbReference type="InterPro" id="IPR011257">
    <property type="entry name" value="DNA_glycosylase"/>
</dbReference>
<dbReference type="Gene3D" id="1.10.340.30">
    <property type="entry name" value="Hypothetical protein, domain 2"/>
    <property type="match status" value="1"/>
</dbReference>
<dbReference type="Gene3D" id="1.10.1670.40">
    <property type="match status" value="1"/>
</dbReference>
<dbReference type="InterPro" id="IPR000035">
    <property type="entry name" value="Alkylbase_DNA_glycsylse_CS"/>
</dbReference>
<evidence type="ECO:0000256" key="5">
    <source>
        <dbReference type="ARBA" id="ARBA00023204"/>
    </source>
</evidence>
<dbReference type="OrthoDB" id="9785929at2"/>
<dbReference type="GO" id="GO:0032131">
    <property type="term" value="F:alkylated DNA binding"/>
    <property type="evidence" value="ECO:0007669"/>
    <property type="project" value="TreeGrafter"/>
</dbReference>
<keyword evidence="4" id="KW-0227">DNA damage</keyword>
<evidence type="ECO:0000256" key="3">
    <source>
        <dbReference type="ARBA" id="ARBA00012000"/>
    </source>
</evidence>
<feature type="domain" description="HhH-GPD" evidence="6">
    <location>
        <begin position="48"/>
        <end position="205"/>
    </location>
</feature>
<dbReference type="CDD" id="cd00056">
    <property type="entry name" value="ENDO3c"/>
    <property type="match status" value="1"/>
</dbReference>
<evidence type="ECO:0000256" key="1">
    <source>
        <dbReference type="ARBA" id="ARBA00000086"/>
    </source>
</evidence>
<dbReference type="AlphaFoldDB" id="A0A1I2EB57"/>
<dbReference type="EC" id="3.2.2.21" evidence="3"/>
<reference evidence="7 8" key="1">
    <citation type="submission" date="2016-10" db="EMBL/GenBank/DDBJ databases">
        <authorList>
            <person name="de Groot N.N."/>
        </authorList>
    </citation>
    <scope>NUCLEOTIDE SEQUENCE [LARGE SCALE GENOMIC DNA]</scope>
    <source>
        <strain>GEY</strain>
        <strain evidence="8">DSM 9560</strain>
    </source>
</reference>
<dbReference type="SMART" id="SM00478">
    <property type="entry name" value="ENDO3c"/>
    <property type="match status" value="1"/>
</dbReference>
<dbReference type="PROSITE" id="PS00516">
    <property type="entry name" value="ALKYLBASE_DNA_GLYCOS"/>
    <property type="match status" value="1"/>
</dbReference>
<keyword evidence="5" id="KW-0234">DNA repair</keyword>
<protein>
    <recommendedName>
        <fullName evidence="3">DNA-3-methyladenine glycosylase II</fullName>
        <ecNumber evidence="3">3.2.2.21</ecNumber>
    </recommendedName>
</protein>
<dbReference type="PANTHER" id="PTHR43003:SF5">
    <property type="entry name" value="DNA-3-METHYLADENINE GLYCOSYLASE"/>
    <property type="match status" value="1"/>
</dbReference>
<keyword evidence="8" id="KW-1185">Reference proteome</keyword>
<accession>A0A1I2EB57</accession>
<comment type="catalytic activity">
    <reaction evidence="1">
        <text>Hydrolysis of alkylated DNA, releasing 3-methyladenine, 3-methylguanine, 7-methylguanine and 7-methyladenine.</text>
        <dbReference type="EC" id="3.2.2.21"/>
    </reaction>
</comment>
<comment type="similarity">
    <text evidence="2">Belongs to the alkylbase DNA glycosidase AlkA family.</text>
</comment>
<dbReference type="GO" id="GO:0006285">
    <property type="term" value="P:base-excision repair, AP site formation"/>
    <property type="evidence" value="ECO:0007669"/>
    <property type="project" value="TreeGrafter"/>
</dbReference>
<dbReference type="InterPro" id="IPR051912">
    <property type="entry name" value="Alkylbase_DNA_Glycosylase/TA"/>
</dbReference>
<name>A0A1I2EB57_9BACT</name>
<dbReference type="STRING" id="1003.SAMN04488541_100989"/>
<dbReference type="GO" id="GO:0005737">
    <property type="term" value="C:cytoplasm"/>
    <property type="evidence" value="ECO:0007669"/>
    <property type="project" value="TreeGrafter"/>
</dbReference>
<dbReference type="GO" id="GO:0043916">
    <property type="term" value="F:DNA-7-methylguanine glycosylase activity"/>
    <property type="evidence" value="ECO:0007669"/>
    <property type="project" value="TreeGrafter"/>
</dbReference>
<dbReference type="GO" id="GO:0006307">
    <property type="term" value="P:DNA alkylation repair"/>
    <property type="evidence" value="ECO:0007669"/>
    <property type="project" value="TreeGrafter"/>
</dbReference>
<dbReference type="Pfam" id="PF00730">
    <property type="entry name" value="HhH-GPD"/>
    <property type="match status" value="1"/>
</dbReference>
<dbReference type="GO" id="GO:0032993">
    <property type="term" value="C:protein-DNA complex"/>
    <property type="evidence" value="ECO:0007669"/>
    <property type="project" value="TreeGrafter"/>
</dbReference>
<evidence type="ECO:0000259" key="6">
    <source>
        <dbReference type="SMART" id="SM00478"/>
    </source>
</evidence>
<dbReference type="InterPro" id="IPR003265">
    <property type="entry name" value="HhH-GPD_domain"/>
</dbReference>
<evidence type="ECO:0000256" key="2">
    <source>
        <dbReference type="ARBA" id="ARBA00010817"/>
    </source>
</evidence>
<organism evidence="7 8">
    <name type="scientific">Thermoflexibacter ruber</name>
    <dbReference type="NCBI Taxonomy" id="1003"/>
    <lineage>
        <taxon>Bacteria</taxon>
        <taxon>Pseudomonadati</taxon>
        <taxon>Bacteroidota</taxon>
        <taxon>Cytophagia</taxon>
        <taxon>Cytophagales</taxon>
        <taxon>Thermoflexibacteraceae</taxon>
        <taxon>Thermoflexibacter</taxon>
    </lineage>
</organism>